<dbReference type="Proteomes" id="UP000299102">
    <property type="component" value="Unassembled WGS sequence"/>
</dbReference>
<keyword evidence="2" id="KW-1185">Reference proteome</keyword>
<reference evidence="1 2" key="1">
    <citation type="journal article" date="2019" name="Commun. Biol.">
        <title>The bagworm genome reveals a unique fibroin gene that provides high tensile strength.</title>
        <authorList>
            <person name="Kono N."/>
            <person name="Nakamura H."/>
            <person name="Ohtoshi R."/>
            <person name="Tomita M."/>
            <person name="Numata K."/>
            <person name="Arakawa K."/>
        </authorList>
    </citation>
    <scope>NUCLEOTIDE SEQUENCE [LARGE SCALE GENOMIC DNA]</scope>
</reference>
<dbReference type="EMBL" id="BGZK01002138">
    <property type="protein sequence ID" value="GBP91059.1"/>
    <property type="molecule type" value="Genomic_DNA"/>
</dbReference>
<protein>
    <submittedName>
        <fullName evidence="1">Uncharacterized protein</fullName>
    </submittedName>
</protein>
<sequence>MLFETKFIINKSALCRLIAESVEFTAHIDSDADSVPQVPQVVCTLAESQELSHVETWPDFRWIYAFYSY</sequence>
<gene>
    <name evidence="1" type="ORF">EVAR_62008_1</name>
</gene>
<name>A0A4C1ZVK8_EUMVA</name>
<evidence type="ECO:0000313" key="2">
    <source>
        <dbReference type="Proteomes" id="UP000299102"/>
    </source>
</evidence>
<accession>A0A4C1ZVK8</accession>
<proteinExistence type="predicted"/>
<dbReference type="AlphaFoldDB" id="A0A4C1ZVK8"/>
<evidence type="ECO:0000313" key="1">
    <source>
        <dbReference type="EMBL" id="GBP91059.1"/>
    </source>
</evidence>
<organism evidence="1 2">
    <name type="scientific">Eumeta variegata</name>
    <name type="common">Bagworm moth</name>
    <name type="synonym">Eumeta japonica</name>
    <dbReference type="NCBI Taxonomy" id="151549"/>
    <lineage>
        <taxon>Eukaryota</taxon>
        <taxon>Metazoa</taxon>
        <taxon>Ecdysozoa</taxon>
        <taxon>Arthropoda</taxon>
        <taxon>Hexapoda</taxon>
        <taxon>Insecta</taxon>
        <taxon>Pterygota</taxon>
        <taxon>Neoptera</taxon>
        <taxon>Endopterygota</taxon>
        <taxon>Lepidoptera</taxon>
        <taxon>Glossata</taxon>
        <taxon>Ditrysia</taxon>
        <taxon>Tineoidea</taxon>
        <taxon>Psychidae</taxon>
        <taxon>Oiketicinae</taxon>
        <taxon>Eumeta</taxon>
    </lineage>
</organism>
<comment type="caution">
    <text evidence="1">The sequence shown here is derived from an EMBL/GenBank/DDBJ whole genome shotgun (WGS) entry which is preliminary data.</text>
</comment>